<gene>
    <name evidence="2" type="ORF">SAMN02746089_00957</name>
</gene>
<dbReference type="AlphaFoldDB" id="A0A1M4X5X1"/>
<evidence type="ECO:0000313" key="3">
    <source>
        <dbReference type="Proteomes" id="UP000184088"/>
    </source>
</evidence>
<evidence type="ECO:0000313" key="2">
    <source>
        <dbReference type="EMBL" id="SHE88880.1"/>
    </source>
</evidence>
<keyword evidence="1" id="KW-0812">Transmembrane</keyword>
<dbReference type="OrthoDB" id="1730165at2"/>
<keyword evidence="1" id="KW-0472">Membrane</keyword>
<dbReference type="Proteomes" id="UP000184088">
    <property type="component" value="Unassembled WGS sequence"/>
</dbReference>
<dbReference type="InterPro" id="IPR010001">
    <property type="entry name" value="BofA"/>
</dbReference>
<dbReference type="NCBIfam" id="TIGR02862">
    <property type="entry name" value="spore_BofA"/>
    <property type="match status" value="1"/>
</dbReference>
<proteinExistence type="predicted"/>
<evidence type="ECO:0000256" key="1">
    <source>
        <dbReference type="SAM" id="Phobius"/>
    </source>
</evidence>
<sequence length="91" mass="9890">MSLGIEYSVVFAYIMALGLLFLLGWILFIPIKIFLKFLFNTIIGGILLYILNVFGSFVGIGIALNPVTAIVAGLLGIPGIILMLLLKHILL</sequence>
<name>A0A1M4X5X1_9THEO</name>
<accession>A0A1M4X5X1</accession>
<protein>
    <submittedName>
        <fullName evidence="2">Inhibitor of the pro-sigma K processing machinery</fullName>
    </submittedName>
</protein>
<reference evidence="2 3" key="1">
    <citation type="submission" date="2016-11" db="EMBL/GenBank/DDBJ databases">
        <authorList>
            <person name="Jaros S."/>
            <person name="Januszkiewicz K."/>
            <person name="Wedrychowicz H."/>
        </authorList>
    </citation>
    <scope>NUCLEOTIDE SEQUENCE [LARGE SCALE GENOMIC DNA]</scope>
    <source>
        <strain evidence="2 3">DSM 17918</strain>
    </source>
</reference>
<keyword evidence="1" id="KW-1133">Transmembrane helix</keyword>
<feature type="transmembrane region" description="Helical" evidence="1">
    <location>
        <begin position="12"/>
        <end position="35"/>
    </location>
</feature>
<organism evidence="2 3">
    <name type="scientific">Caldanaerobius fijiensis DSM 17918</name>
    <dbReference type="NCBI Taxonomy" id="1121256"/>
    <lineage>
        <taxon>Bacteria</taxon>
        <taxon>Bacillati</taxon>
        <taxon>Bacillota</taxon>
        <taxon>Clostridia</taxon>
        <taxon>Thermoanaerobacterales</taxon>
        <taxon>Thermoanaerobacteraceae</taxon>
        <taxon>Caldanaerobius</taxon>
    </lineage>
</organism>
<keyword evidence="3" id="KW-1185">Reference proteome</keyword>
<dbReference type="EMBL" id="FQVH01000007">
    <property type="protein sequence ID" value="SHE88880.1"/>
    <property type="molecule type" value="Genomic_DNA"/>
</dbReference>
<feature type="transmembrane region" description="Helical" evidence="1">
    <location>
        <begin position="42"/>
        <end position="64"/>
    </location>
</feature>
<dbReference type="STRING" id="1121256.SAMN02746089_00957"/>
<dbReference type="Pfam" id="PF07441">
    <property type="entry name" value="BofA"/>
    <property type="match status" value="1"/>
</dbReference>
<feature type="transmembrane region" description="Helical" evidence="1">
    <location>
        <begin position="70"/>
        <end position="90"/>
    </location>
</feature>
<dbReference type="RefSeq" id="WP_073342198.1">
    <property type="nucleotide sequence ID" value="NZ_FQVH01000007.1"/>
</dbReference>